<accession>A0A0G0A2A6</accession>
<dbReference type="PANTHER" id="PTHR41930">
    <property type="entry name" value="UPF0200 PROTEIN MJ1399"/>
    <property type="match status" value="1"/>
</dbReference>
<comment type="caution">
    <text evidence="1">The sequence shown here is derived from an EMBL/GenBank/DDBJ whole genome shotgun (WGS) entry which is preliminary data.</text>
</comment>
<evidence type="ECO:0000313" key="1">
    <source>
        <dbReference type="EMBL" id="KKP45316.1"/>
    </source>
</evidence>
<dbReference type="SUPFAM" id="SSF52540">
    <property type="entry name" value="P-loop containing nucleoside triphosphate hydrolases"/>
    <property type="match status" value="1"/>
</dbReference>
<dbReference type="Proteomes" id="UP000034778">
    <property type="component" value="Unassembled WGS sequence"/>
</dbReference>
<name>A0A0G0A2A6_9BACT</name>
<evidence type="ECO:0008006" key="3">
    <source>
        <dbReference type="Google" id="ProtNLM"/>
    </source>
</evidence>
<dbReference type="AlphaFoldDB" id="A0A0G0A2A6"/>
<dbReference type="EMBL" id="LBOW01000002">
    <property type="protein sequence ID" value="KKP45316.1"/>
    <property type="molecule type" value="Genomic_DNA"/>
</dbReference>
<dbReference type="STRING" id="1618566.UR35_C0002G0149"/>
<proteinExistence type="predicted"/>
<reference evidence="1 2" key="1">
    <citation type="journal article" date="2015" name="Nature">
        <title>rRNA introns, odd ribosomes, and small enigmatic genomes across a large radiation of phyla.</title>
        <authorList>
            <person name="Brown C.T."/>
            <person name="Hug L.A."/>
            <person name="Thomas B.C."/>
            <person name="Sharon I."/>
            <person name="Castelle C.J."/>
            <person name="Singh A."/>
            <person name="Wilkins M.J."/>
            <person name="Williams K.H."/>
            <person name="Banfield J.F."/>
        </authorList>
    </citation>
    <scope>NUCLEOTIDE SEQUENCE [LARGE SCALE GENOMIC DNA]</scope>
</reference>
<dbReference type="InterPro" id="IPR027417">
    <property type="entry name" value="P-loop_NTPase"/>
</dbReference>
<protein>
    <recommendedName>
        <fullName evidence="3">Dephospho-CoA kinase</fullName>
    </recommendedName>
</protein>
<dbReference type="Pfam" id="PF13238">
    <property type="entry name" value="AAA_18"/>
    <property type="match status" value="1"/>
</dbReference>
<dbReference type="PANTHER" id="PTHR41930:SF1">
    <property type="entry name" value="DEPHOSPHO-COA KINASE"/>
    <property type="match status" value="1"/>
</dbReference>
<gene>
    <name evidence="1" type="ORF">UR35_C0002G0149</name>
</gene>
<sequence>MLIIGITGTLGAGKGTIVEYLVKNKNFKHYSVSGYLKEELQKRNLEINRTNLQDVGNELREKFGPDYITQQLFNLANKKKENSIIESIRNPKEAEFIKSHGGIMFAIIADQKTRYERIRERQSEKDSVTFDEFIKQEMREMQNTDPNAQNLPKCIEMSDYLFNNDGSLENLYEEIEKSPPIMG</sequence>
<evidence type="ECO:0000313" key="2">
    <source>
        <dbReference type="Proteomes" id="UP000034778"/>
    </source>
</evidence>
<dbReference type="Gene3D" id="3.40.50.300">
    <property type="entry name" value="P-loop containing nucleotide triphosphate hydrolases"/>
    <property type="match status" value="1"/>
</dbReference>
<organism evidence="1 2">
    <name type="scientific">Candidatus Woesebacteria bacterium GW2011_GWB1_33_22</name>
    <dbReference type="NCBI Taxonomy" id="1618566"/>
    <lineage>
        <taxon>Bacteria</taxon>
        <taxon>Candidatus Woeseibacteriota</taxon>
    </lineage>
</organism>